<dbReference type="InterPro" id="IPR001870">
    <property type="entry name" value="B30.2/SPRY"/>
</dbReference>
<comment type="subcellular location">
    <subcellularLocation>
        <location evidence="1">Membrane</location>
        <topology evidence="1">Single-pass type I membrane protein</topology>
    </subcellularLocation>
</comment>
<dbReference type="InterPro" id="IPR013783">
    <property type="entry name" value="Ig-like_fold"/>
</dbReference>
<evidence type="ECO:0000256" key="5">
    <source>
        <dbReference type="ARBA" id="ARBA00023136"/>
    </source>
</evidence>
<keyword evidence="12" id="KW-1185">Reference proteome</keyword>
<sequence length="510" mass="57673">LLCVPAMNLQMRWTLLILLFLHNTDISWADSFIVVGPSKPVVTYVGEDVVLPASLSPALNAEAFEVRWFTTDIMTPELLYADHTIMQQSDTRRTLSIDNLKNGNVSLIIRNVRVSDDHLYRLFLLLFTDLPLFCVSLVLGAQPSITMSSTEGQKTRLECSAEKWNPQPEVTWRDMNGADVTSQSTIKSERDSEGLLRVSSVLPVKEEYNVFSCLVRSKAPKPDWPSELNIYSTSSNRVSGWLVVFCVLLVLCLAVTPLLLFINNSSLYSLLSSIETNTRYDSIADVTFDPETAHPRLIVSEDGKEVRLTDTRQRVTDNPKRFDRWVNVLAREGFTSGRHYWEVEVGGKTKWDLGVARESINRKGDITVSPRRGYWTVCLRNENEYKALIGRPLPLPLRVKPQTVGVFLDYDEGQVSFYNAQSRSHLYTFTDSFTEPLYPYFSPCLNDGGKNAAPLVICPLNENKERQELQKEIIKISEVSSVIKWLLVNFSEGPPHSPETPGRLGGQRCE</sequence>
<feature type="transmembrane region" description="Helical" evidence="7">
    <location>
        <begin position="119"/>
        <end position="139"/>
    </location>
</feature>
<dbReference type="GeneTree" id="ENSGT01040000240385"/>
<evidence type="ECO:0000313" key="12">
    <source>
        <dbReference type="Proteomes" id="UP000694620"/>
    </source>
</evidence>
<evidence type="ECO:0000259" key="10">
    <source>
        <dbReference type="PROSITE" id="PS50835"/>
    </source>
</evidence>
<reference evidence="11" key="2">
    <citation type="submission" date="2025-09" db="UniProtKB">
        <authorList>
            <consortium name="Ensembl"/>
        </authorList>
    </citation>
    <scope>IDENTIFICATION</scope>
</reference>
<dbReference type="SMART" id="SM00449">
    <property type="entry name" value="SPRY"/>
    <property type="match status" value="1"/>
</dbReference>
<dbReference type="Pfam" id="PF13765">
    <property type="entry name" value="PRY"/>
    <property type="match status" value="1"/>
</dbReference>
<feature type="signal peptide" evidence="8">
    <location>
        <begin position="1"/>
        <end position="29"/>
    </location>
</feature>
<dbReference type="Pfam" id="PF00622">
    <property type="entry name" value="SPRY"/>
    <property type="match status" value="1"/>
</dbReference>
<dbReference type="PRINTS" id="PR01407">
    <property type="entry name" value="BUTYPHLNCDUF"/>
</dbReference>
<evidence type="ECO:0000256" key="3">
    <source>
        <dbReference type="ARBA" id="ARBA00022729"/>
    </source>
</evidence>
<feature type="transmembrane region" description="Helical" evidence="7">
    <location>
        <begin position="241"/>
        <end position="262"/>
    </location>
</feature>
<dbReference type="SUPFAM" id="SSF49899">
    <property type="entry name" value="Concanavalin A-like lectins/glucanases"/>
    <property type="match status" value="1"/>
</dbReference>
<dbReference type="InterPro" id="IPR003879">
    <property type="entry name" value="Butyrophylin_SPRY"/>
</dbReference>
<evidence type="ECO:0000256" key="4">
    <source>
        <dbReference type="ARBA" id="ARBA00022989"/>
    </source>
</evidence>
<evidence type="ECO:0000256" key="1">
    <source>
        <dbReference type="ARBA" id="ARBA00004479"/>
    </source>
</evidence>
<dbReference type="CDD" id="cd13733">
    <property type="entry name" value="SPRY_PRY_C-I_1"/>
    <property type="match status" value="1"/>
</dbReference>
<keyword evidence="2 7" id="KW-0812">Transmembrane</keyword>
<dbReference type="InterPro" id="IPR003877">
    <property type="entry name" value="SPRY_dom"/>
</dbReference>
<feature type="domain" description="Ig-like" evidence="10">
    <location>
        <begin position="131"/>
        <end position="229"/>
    </location>
</feature>
<evidence type="ECO:0000256" key="6">
    <source>
        <dbReference type="ARBA" id="ARBA00023319"/>
    </source>
</evidence>
<dbReference type="SMART" id="SM00589">
    <property type="entry name" value="PRY"/>
    <property type="match status" value="1"/>
</dbReference>
<evidence type="ECO:0000256" key="8">
    <source>
        <dbReference type="SAM" id="SignalP"/>
    </source>
</evidence>
<proteinExistence type="predicted"/>
<dbReference type="InterPro" id="IPR006574">
    <property type="entry name" value="PRY"/>
</dbReference>
<feature type="chain" id="PRO_5034224147" evidence="8">
    <location>
        <begin position="30"/>
        <end position="510"/>
    </location>
</feature>
<dbReference type="Ensembl" id="ENSECRT00000023468.1">
    <property type="protein sequence ID" value="ENSECRP00000022973.1"/>
    <property type="gene ID" value="ENSECRG00000015415.1"/>
</dbReference>
<dbReference type="SUPFAM" id="SSF48726">
    <property type="entry name" value="Immunoglobulin"/>
    <property type="match status" value="2"/>
</dbReference>
<dbReference type="InterPro" id="IPR013320">
    <property type="entry name" value="ConA-like_dom_sf"/>
</dbReference>
<dbReference type="Gene3D" id="2.60.40.10">
    <property type="entry name" value="Immunoglobulins"/>
    <property type="match status" value="2"/>
</dbReference>
<dbReference type="InterPro" id="IPR036179">
    <property type="entry name" value="Ig-like_dom_sf"/>
</dbReference>
<dbReference type="InterPro" id="IPR053896">
    <property type="entry name" value="BTN3A2-like_Ig-C"/>
</dbReference>
<dbReference type="GO" id="GO:0016020">
    <property type="term" value="C:membrane"/>
    <property type="evidence" value="ECO:0007669"/>
    <property type="project" value="UniProtKB-SubCell"/>
</dbReference>
<reference evidence="11" key="1">
    <citation type="submission" date="2025-08" db="UniProtKB">
        <authorList>
            <consortium name="Ensembl"/>
        </authorList>
    </citation>
    <scope>IDENTIFICATION</scope>
</reference>
<evidence type="ECO:0000256" key="2">
    <source>
        <dbReference type="ARBA" id="ARBA00022692"/>
    </source>
</evidence>
<dbReference type="Pfam" id="PF22705">
    <property type="entry name" value="C2-set_3"/>
    <property type="match status" value="1"/>
</dbReference>
<dbReference type="Gene3D" id="2.60.120.920">
    <property type="match status" value="1"/>
</dbReference>
<keyword evidence="6" id="KW-0393">Immunoglobulin domain</keyword>
<keyword evidence="5 7" id="KW-0472">Membrane</keyword>
<protein>
    <submittedName>
        <fullName evidence="11">Butyrophilin subfamily 1 member A1-like</fullName>
    </submittedName>
</protein>
<evidence type="ECO:0000259" key="9">
    <source>
        <dbReference type="PROSITE" id="PS50188"/>
    </source>
</evidence>
<feature type="domain" description="B30.2/SPRY" evidence="9">
    <location>
        <begin position="266"/>
        <end position="460"/>
    </location>
</feature>
<dbReference type="Proteomes" id="UP000694620">
    <property type="component" value="Unassembled WGS sequence"/>
</dbReference>
<organism evidence="11 12">
    <name type="scientific">Erpetoichthys calabaricus</name>
    <name type="common">Rope fish</name>
    <name type="synonym">Calamoichthys calabaricus</name>
    <dbReference type="NCBI Taxonomy" id="27687"/>
    <lineage>
        <taxon>Eukaryota</taxon>
        <taxon>Metazoa</taxon>
        <taxon>Chordata</taxon>
        <taxon>Craniata</taxon>
        <taxon>Vertebrata</taxon>
        <taxon>Euteleostomi</taxon>
        <taxon>Actinopterygii</taxon>
        <taxon>Polypteriformes</taxon>
        <taxon>Polypteridae</taxon>
        <taxon>Erpetoichthys</taxon>
    </lineage>
</organism>
<dbReference type="PROSITE" id="PS50188">
    <property type="entry name" value="B302_SPRY"/>
    <property type="match status" value="1"/>
</dbReference>
<dbReference type="PROSITE" id="PS50835">
    <property type="entry name" value="IG_LIKE"/>
    <property type="match status" value="1"/>
</dbReference>
<dbReference type="FunFam" id="2.60.40.10:FF:000088">
    <property type="entry name" value="Butyrophilin subfamily 1 member A1"/>
    <property type="match status" value="1"/>
</dbReference>
<evidence type="ECO:0000313" key="11">
    <source>
        <dbReference type="Ensembl" id="ENSECRP00000022973.1"/>
    </source>
</evidence>
<name>A0A8C4XD16_ERPCA</name>
<accession>A0A8C4XD16</accession>
<dbReference type="AlphaFoldDB" id="A0A8C4XD16"/>
<dbReference type="FunFam" id="2.60.120.920:FF:000004">
    <property type="entry name" value="Butyrophilin subfamily 1 member A1"/>
    <property type="match status" value="1"/>
</dbReference>
<keyword evidence="4 7" id="KW-1133">Transmembrane helix</keyword>
<dbReference type="PANTHER" id="PTHR24103">
    <property type="entry name" value="E3 UBIQUITIN-PROTEIN LIGASE TRIM"/>
    <property type="match status" value="1"/>
</dbReference>
<keyword evidence="3 8" id="KW-0732">Signal</keyword>
<dbReference type="InterPro" id="IPR043136">
    <property type="entry name" value="B30.2/SPRY_sf"/>
</dbReference>
<dbReference type="InterPro" id="IPR050143">
    <property type="entry name" value="TRIM/RBCC"/>
</dbReference>
<evidence type="ECO:0000256" key="7">
    <source>
        <dbReference type="SAM" id="Phobius"/>
    </source>
</evidence>
<dbReference type="InterPro" id="IPR007110">
    <property type="entry name" value="Ig-like_dom"/>
</dbReference>